<dbReference type="Gene3D" id="3.90.320.10">
    <property type="match status" value="1"/>
</dbReference>
<dbReference type="NCBIfam" id="TIGR03033">
    <property type="entry name" value="phage_rel_nuc"/>
    <property type="match status" value="1"/>
</dbReference>
<organism evidence="3 4">
    <name type="scientific">Marinobacter salinexigens</name>
    <dbReference type="NCBI Taxonomy" id="2919747"/>
    <lineage>
        <taxon>Bacteria</taxon>
        <taxon>Pseudomonadati</taxon>
        <taxon>Pseudomonadota</taxon>
        <taxon>Gammaproteobacteria</taxon>
        <taxon>Pseudomonadales</taxon>
        <taxon>Marinobacteraceae</taxon>
        <taxon>Marinobacter</taxon>
    </lineage>
</organism>
<keyword evidence="4" id="KW-1185">Reference proteome</keyword>
<evidence type="ECO:0000256" key="1">
    <source>
        <dbReference type="SAM" id="Coils"/>
    </source>
</evidence>
<dbReference type="SUPFAM" id="SSF52980">
    <property type="entry name" value="Restriction endonuclease-like"/>
    <property type="match status" value="1"/>
</dbReference>
<dbReference type="Proteomes" id="UP000323161">
    <property type="component" value="Unassembled WGS sequence"/>
</dbReference>
<dbReference type="InterPro" id="IPR017482">
    <property type="entry name" value="Lambda-type_endonuclease"/>
</dbReference>
<evidence type="ECO:0000313" key="3">
    <source>
        <dbReference type="EMBL" id="KAA1173231.1"/>
    </source>
</evidence>
<keyword evidence="1" id="KW-0175">Coiled coil</keyword>
<accession>A0A5B0VGN3</accession>
<proteinExistence type="predicted"/>
<dbReference type="GO" id="GO:0004519">
    <property type="term" value="F:endonuclease activity"/>
    <property type="evidence" value="ECO:0007669"/>
    <property type="project" value="UniProtKB-KW"/>
</dbReference>
<evidence type="ECO:0000259" key="2">
    <source>
        <dbReference type="Pfam" id="PF09588"/>
    </source>
</evidence>
<dbReference type="InterPro" id="IPR019080">
    <property type="entry name" value="YqaJ_viral_recombinase"/>
</dbReference>
<sequence length="334" mass="38730">MPKMTVVDLNQRSEEWLKWRSLGITATDIPVILGLSPYKTPWQLWAEKIGRINPPDLSGNPNIQRGVKLEDEARQIAEARYGEILLPVCGECARWDVLRASFDGIDSNNLPYEFKAPSKSVWDELETKGIESATFKLYEAQVQTQLTVAGTSVGRLIFYREDGSDQDFEIRLTPERENQILEAAKQFWELVQTKTPPELDPERDWYIPEGGKEKFKWEAHADAWRTQQEQIKSLKDRLKVLEKDQRDVQKAMINMMGPFRHADVGGVKVTRFEKSGSVDYLKYLKENFPEVDLNTELENYRKPVREEVRFTRSEDELVNRDLDEVITPVKAAYF</sequence>
<keyword evidence="3" id="KW-0378">Hydrolase</keyword>
<name>A0A5B0VGN3_9GAMM</name>
<dbReference type="RefSeq" id="WP_149600529.1">
    <property type="nucleotide sequence ID" value="NZ_VTUU01000005.1"/>
</dbReference>
<dbReference type="InterPro" id="IPR011335">
    <property type="entry name" value="Restrct_endonuc-II-like"/>
</dbReference>
<feature type="domain" description="YqaJ viral recombinase" evidence="2">
    <location>
        <begin position="15"/>
        <end position="151"/>
    </location>
</feature>
<reference evidence="3 4" key="1">
    <citation type="submission" date="2019-08" db="EMBL/GenBank/DDBJ databases">
        <title>Marinobacter ZYF650 sp. nov., a marine bacterium isolated from seawater of the Mariana trench.</title>
        <authorList>
            <person name="Ahmad W."/>
        </authorList>
    </citation>
    <scope>NUCLEOTIDE SEQUENCE [LARGE SCALE GENOMIC DNA]</scope>
    <source>
        <strain evidence="3 4">ZYF650</strain>
    </source>
</reference>
<comment type="caution">
    <text evidence="3">The sequence shown here is derived from an EMBL/GenBank/DDBJ whole genome shotgun (WGS) entry which is preliminary data.</text>
</comment>
<dbReference type="EMBL" id="VTUU01000005">
    <property type="protein sequence ID" value="KAA1173231.1"/>
    <property type="molecule type" value="Genomic_DNA"/>
</dbReference>
<keyword evidence="3" id="KW-0255">Endonuclease</keyword>
<evidence type="ECO:0000313" key="4">
    <source>
        <dbReference type="Proteomes" id="UP000323161"/>
    </source>
</evidence>
<feature type="coiled-coil region" evidence="1">
    <location>
        <begin position="224"/>
        <end position="251"/>
    </location>
</feature>
<gene>
    <name evidence="3" type="ORF">FWJ25_12125</name>
</gene>
<dbReference type="Pfam" id="PF09588">
    <property type="entry name" value="YqaJ"/>
    <property type="match status" value="1"/>
</dbReference>
<keyword evidence="3" id="KW-0540">Nuclease</keyword>
<dbReference type="AlphaFoldDB" id="A0A5B0VGN3"/>
<dbReference type="InterPro" id="IPR011604">
    <property type="entry name" value="PDDEXK-like_dom_sf"/>
</dbReference>
<protein>
    <submittedName>
        <fullName evidence="3">Endonuclease</fullName>
    </submittedName>
</protein>